<dbReference type="Proteomes" id="UP000423396">
    <property type="component" value="Chromosome"/>
</dbReference>
<evidence type="ECO:0000313" key="2">
    <source>
        <dbReference type="Proteomes" id="UP000423396"/>
    </source>
</evidence>
<reference evidence="1 2" key="1">
    <citation type="submission" date="2019-10" db="EMBL/GenBank/DDBJ databases">
        <title>Genome Sequences from Six Type Strain Members of the Archaeal Family Sulfolobaceae: Acidianus ambivalens, Acidianus infernus, Metallosphaera prunae, Stygiolobus azoricus, Sulfolobus metallicus, and Sulfurisphaera ohwakuensis.</title>
        <authorList>
            <person name="Counts J.A."/>
            <person name="Kelly R.M."/>
        </authorList>
    </citation>
    <scope>NUCLEOTIDE SEQUENCE [LARGE SCALE GENOMIC DNA]</scope>
    <source>
        <strain evidence="1 2">FC6</strain>
    </source>
</reference>
<keyword evidence="2" id="KW-1185">Reference proteome</keyword>
<dbReference type="KEGG" id="sazo:D1868_10115"/>
<evidence type="ECO:0000313" key="1">
    <source>
        <dbReference type="EMBL" id="QGR20307.1"/>
    </source>
</evidence>
<dbReference type="OrthoDB" id="39948at2157"/>
<gene>
    <name evidence="1" type="ORF">D1868_10115</name>
</gene>
<organism evidence="1 2">
    <name type="scientific">Stygiolobus azoricus</name>
    <dbReference type="NCBI Taxonomy" id="41675"/>
    <lineage>
        <taxon>Archaea</taxon>
        <taxon>Thermoproteota</taxon>
        <taxon>Thermoprotei</taxon>
        <taxon>Sulfolobales</taxon>
        <taxon>Sulfolobaceae</taxon>
        <taxon>Stygiolobus</taxon>
    </lineage>
</organism>
<dbReference type="RefSeq" id="WP_156007757.1">
    <property type="nucleotide sequence ID" value="NZ_CP045483.1"/>
</dbReference>
<name>A0A650CS41_9CREN</name>
<proteinExistence type="predicted"/>
<dbReference type="AlphaFoldDB" id="A0A650CS41"/>
<protein>
    <submittedName>
        <fullName evidence="1">CHAD domain-containing protein</fullName>
    </submittedName>
</protein>
<accession>A0A650CS41</accession>
<sequence>MKSEKRPEFYANDNLRKALRFDPSPESVHDTRVYLRKYLTLSLTLSRLYRNLECIYYSKEAVRILGKIRDADISGCIPINRELLALKVTKILPKISSCYLPKIYGSRLVVFEKIREIYNHILTEDFHEFRKKVRILYYLTESVGEDPKPLKDISRELGDIRDQYLKEVCVSTVNKKLSFDPILVEETRAIVREIIMRNEFQHLKKFE</sequence>
<dbReference type="EMBL" id="CP045483">
    <property type="protein sequence ID" value="QGR20307.1"/>
    <property type="molecule type" value="Genomic_DNA"/>
</dbReference>
<dbReference type="GeneID" id="42799428"/>